<dbReference type="GO" id="GO:0005524">
    <property type="term" value="F:ATP binding"/>
    <property type="evidence" value="ECO:0007669"/>
    <property type="project" value="InterPro"/>
</dbReference>
<dbReference type="InParanoid" id="A0A067NEP2"/>
<dbReference type="SUPFAM" id="SSF56112">
    <property type="entry name" value="Protein kinase-like (PK-like)"/>
    <property type="match status" value="1"/>
</dbReference>
<organism evidence="2 3">
    <name type="scientific">Pleurotus ostreatus (strain PC15)</name>
    <name type="common">Oyster mushroom</name>
    <dbReference type="NCBI Taxonomy" id="1137138"/>
    <lineage>
        <taxon>Eukaryota</taxon>
        <taxon>Fungi</taxon>
        <taxon>Dikarya</taxon>
        <taxon>Basidiomycota</taxon>
        <taxon>Agaricomycotina</taxon>
        <taxon>Agaricomycetes</taxon>
        <taxon>Agaricomycetidae</taxon>
        <taxon>Agaricales</taxon>
        <taxon>Pleurotineae</taxon>
        <taxon>Pleurotaceae</taxon>
        <taxon>Pleurotus</taxon>
    </lineage>
</organism>
<sequence length="329" mass="36662">MESTTDYRALSAYKTWILAVPKKIPEQHAPGLYDHIEGLPEDLTGMIERPKYYLNVQNTLLFSGDLVFQGRVHKVIIRSTVPDPFCDESSLRETTQANARELKIWRLLRHPNILQFHGLYFHRSFNNTKGEPIPAMVLPFCEGGSVDTFLIDHPQTLRLPLVWDVAKGLAYLHKYDIIHADIKPTNILAQESSTGTRAVIADFGSAKIEGELSTFGKSDTRTLRYVAPECGLLSPSWIATKAADVCSFSFTALAMVSGKEPLANLGDFDATSVMAKDGSRPQYPDHPCSEMSQLLWTLFEACWHVVPESRPGMDSVVAQLGVISPERTL</sequence>
<dbReference type="Gene3D" id="1.10.510.10">
    <property type="entry name" value="Transferase(Phosphotransferase) domain 1"/>
    <property type="match status" value="1"/>
</dbReference>
<dbReference type="PANTHER" id="PTHR44329">
    <property type="entry name" value="SERINE/THREONINE-PROTEIN KINASE TNNI3K-RELATED"/>
    <property type="match status" value="1"/>
</dbReference>
<evidence type="ECO:0000313" key="2">
    <source>
        <dbReference type="EMBL" id="KDQ26508.1"/>
    </source>
</evidence>
<dbReference type="InterPro" id="IPR051681">
    <property type="entry name" value="Ser/Thr_Kinases-Pseudokinases"/>
</dbReference>
<dbReference type="STRING" id="1137138.A0A067NEP2"/>
<protein>
    <recommendedName>
        <fullName evidence="1">Protein kinase domain-containing protein</fullName>
    </recommendedName>
</protein>
<dbReference type="Proteomes" id="UP000027073">
    <property type="component" value="Unassembled WGS sequence"/>
</dbReference>
<dbReference type="SMART" id="SM00220">
    <property type="entry name" value="S_TKc"/>
    <property type="match status" value="1"/>
</dbReference>
<feature type="domain" description="Protein kinase" evidence="1">
    <location>
        <begin position="33"/>
        <end position="322"/>
    </location>
</feature>
<dbReference type="Pfam" id="PF07714">
    <property type="entry name" value="PK_Tyr_Ser-Thr"/>
    <property type="match status" value="1"/>
</dbReference>
<dbReference type="InterPro" id="IPR001245">
    <property type="entry name" value="Ser-Thr/Tyr_kinase_cat_dom"/>
</dbReference>
<evidence type="ECO:0000259" key="1">
    <source>
        <dbReference type="PROSITE" id="PS50011"/>
    </source>
</evidence>
<dbReference type="GO" id="GO:0004674">
    <property type="term" value="F:protein serine/threonine kinase activity"/>
    <property type="evidence" value="ECO:0007669"/>
    <property type="project" value="TreeGrafter"/>
</dbReference>
<accession>A0A067NEP2</accession>
<dbReference type="InterPro" id="IPR011009">
    <property type="entry name" value="Kinase-like_dom_sf"/>
</dbReference>
<dbReference type="EMBL" id="KL198009">
    <property type="protein sequence ID" value="KDQ26508.1"/>
    <property type="molecule type" value="Genomic_DNA"/>
</dbReference>
<dbReference type="VEuPathDB" id="FungiDB:PLEOSDRAFT_1105413"/>
<gene>
    <name evidence="2" type="ORF">PLEOSDRAFT_1105413</name>
</gene>
<dbReference type="PROSITE" id="PS50011">
    <property type="entry name" value="PROTEIN_KINASE_DOM"/>
    <property type="match status" value="1"/>
</dbReference>
<dbReference type="InterPro" id="IPR000719">
    <property type="entry name" value="Prot_kinase_dom"/>
</dbReference>
<proteinExistence type="predicted"/>
<dbReference type="OrthoDB" id="5966500at2759"/>
<reference evidence="3" key="1">
    <citation type="journal article" date="2014" name="Proc. Natl. Acad. Sci. U.S.A.">
        <title>Extensive sampling of basidiomycete genomes demonstrates inadequacy of the white-rot/brown-rot paradigm for wood decay fungi.</title>
        <authorList>
            <person name="Riley R."/>
            <person name="Salamov A.A."/>
            <person name="Brown D.W."/>
            <person name="Nagy L.G."/>
            <person name="Floudas D."/>
            <person name="Held B.W."/>
            <person name="Levasseur A."/>
            <person name="Lombard V."/>
            <person name="Morin E."/>
            <person name="Otillar R."/>
            <person name="Lindquist E.A."/>
            <person name="Sun H."/>
            <person name="LaButti K.M."/>
            <person name="Schmutz J."/>
            <person name="Jabbour D."/>
            <person name="Luo H."/>
            <person name="Baker S.E."/>
            <person name="Pisabarro A.G."/>
            <person name="Walton J.D."/>
            <person name="Blanchette R.A."/>
            <person name="Henrissat B."/>
            <person name="Martin F."/>
            <person name="Cullen D."/>
            <person name="Hibbett D.S."/>
            <person name="Grigoriev I.V."/>
        </authorList>
    </citation>
    <scope>NUCLEOTIDE SEQUENCE [LARGE SCALE GENOMIC DNA]</scope>
    <source>
        <strain evidence="3">PC15</strain>
    </source>
</reference>
<evidence type="ECO:0000313" key="3">
    <source>
        <dbReference type="Proteomes" id="UP000027073"/>
    </source>
</evidence>
<name>A0A067NEP2_PLEO1</name>
<dbReference type="AlphaFoldDB" id="A0A067NEP2"/>
<dbReference type="HOGENOM" id="CLU_000288_7_18_1"/>